<gene>
    <name evidence="7" type="ORF">IC230_11285</name>
</gene>
<dbReference type="GO" id="GO:0005886">
    <property type="term" value="C:plasma membrane"/>
    <property type="evidence" value="ECO:0007669"/>
    <property type="project" value="UniProtKB-SubCell"/>
</dbReference>
<comment type="caution">
    <text evidence="7">The sequence shown here is derived from an EMBL/GenBank/DDBJ whole genome shotgun (WGS) entry which is preliminary data.</text>
</comment>
<evidence type="ECO:0000313" key="7">
    <source>
        <dbReference type="EMBL" id="MBD2753476.1"/>
    </source>
</evidence>
<feature type="transmembrane region" description="Helical" evidence="6">
    <location>
        <begin position="193"/>
        <end position="211"/>
    </location>
</feature>
<evidence type="ECO:0000256" key="3">
    <source>
        <dbReference type="ARBA" id="ARBA00022692"/>
    </source>
</evidence>
<sequence length="215" mass="23816">MLPLNELLLFALAALGLVITPGPNMIYLISRSITQGRRAGLVSLLGVIAGFLVHIFLVSFGLTAVFMAIPMVYALLRWLGVGYLLYLAWDAIKPGATSLFEKQSFAHGPNADQSNWTLFRMGFLTNVLNPKVAVFYVSFFPQFTRPEYGSLLSQTIQLGLTQLVISATVNFLIVLSAARMAHWFKARPAYIRIQKWFMASILTGLAVRMAIDKGK</sequence>
<comment type="subcellular location">
    <subcellularLocation>
        <location evidence="1">Cell membrane</location>
        <topology evidence="1">Multi-pass membrane protein</topology>
    </subcellularLocation>
</comment>
<evidence type="ECO:0000256" key="4">
    <source>
        <dbReference type="ARBA" id="ARBA00022989"/>
    </source>
</evidence>
<dbReference type="Pfam" id="PF01810">
    <property type="entry name" value="LysE"/>
    <property type="match status" value="1"/>
</dbReference>
<dbReference type="InterPro" id="IPR001123">
    <property type="entry name" value="LeuE-type"/>
</dbReference>
<feature type="transmembrane region" description="Helical" evidence="6">
    <location>
        <begin position="75"/>
        <end position="92"/>
    </location>
</feature>
<keyword evidence="5 6" id="KW-0472">Membrane</keyword>
<dbReference type="PANTHER" id="PTHR30086:SF20">
    <property type="entry name" value="ARGININE EXPORTER PROTEIN ARGO-RELATED"/>
    <property type="match status" value="1"/>
</dbReference>
<dbReference type="GO" id="GO:0015171">
    <property type="term" value="F:amino acid transmembrane transporter activity"/>
    <property type="evidence" value="ECO:0007669"/>
    <property type="project" value="TreeGrafter"/>
</dbReference>
<protein>
    <submittedName>
        <fullName evidence="7">LysE family translocator</fullName>
    </submittedName>
</protein>
<dbReference type="RefSeq" id="WP_191039089.1">
    <property type="nucleotide sequence ID" value="NZ_JACXAA010000003.1"/>
</dbReference>
<feature type="transmembrane region" description="Helical" evidence="6">
    <location>
        <begin position="163"/>
        <end position="181"/>
    </location>
</feature>
<proteinExistence type="predicted"/>
<accession>A0A927GDE5</accession>
<organism evidence="7 8">
    <name type="scientific">Spirosoma validum</name>
    <dbReference type="NCBI Taxonomy" id="2771355"/>
    <lineage>
        <taxon>Bacteria</taxon>
        <taxon>Pseudomonadati</taxon>
        <taxon>Bacteroidota</taxon>
        <taxon>Cytophagia</taxon>
        <taxon>Cytophagales</taxon>
        <taxon>Cytophagaceae</taxon>
        <taxon>Spirosoma</taxon>
    </lineage>
</organism>
<dbReference type="PIRSF" id="PIRSF006324">
    <property type="entry name" value="LeuE"/>
    <property type="match status" value="1"/>
</dbReference>
<keyword evidence="8" id="KW-1185">Reference proteome</keyword>
<evidence type="ECO:0000256" key="1">
    <source>
        <dbReference type="ARBA" id="ARBA00004651"/>
    </source>
</evidence>
<feature type="transmembrane region" description="Helical" evidence="6">
    <location>
        <begin position="41"/>
        <end position="69"/>
    </location>
</feature>
<evidence type="ECO:0000256" key="6">
    <source>
        <dbReference type="SAM" id="Phobius"/>
    </source>
</evidence>
<dbReference type="AlphaFoldDB" id="A0A927GDE5"/>
<keyword evidence="2" id="KW-1003">Cell membrane</keyword>
<keyword evidence="4 6" id="KW-1133">Transmembrane helix</keyword>
<keyword evidence="3 6" id="KW-0812">Transmembrane</keyword>
<reference evidence="7" key="1">
    <citation type="submission" date="2020-09" db="EMBL/GenBank/DDBJ databases">
        <authorList>
            <person name="Kim M.K."/>
        </authorList>
    </citation>
    <scope>NUCLEOTIDE SEQUENCE</scope>
    <source>
        <strain evidence="7">BT704</strain>
    </source>
</reference>
<evidence type="ECO:0000256" key="2">
    <source>
        <dbReference type="ARBA" id="ARBA00022475"/>
    </source>
</evidence>
<dbReference type="Proteomes" id="UP000653797">
    <property type="component" value="Unassembled WGS sequence"/>
</dbReference>
<feature type="transmembrane region" description="Helical" evidence="6">
    <location>
        <begin position="6"/>
        <end position="29"/>
    </location>
</feature>
<evidence type="ECO:0000256" key="5">
    <source>
        <dbReference type="ARBA" id="ARBA00023136"/>
    </source>
</evidence>
<dbReference type="PANTHER" id="PTHR30086">
    <property type="entry name" value="ARGININE EXPORTER PROTEIN ARGO"/>
    <property type="match status" value="1"/>
</dbReference>
<evidence type="ECO:0000313" key="8">
    <source>
        <dbReference type="Proteomes" id="UP000653797"/>
    </source>
</evidence>
<dbReference type="EMBL" id="JACXAA010000003">
    <property type="protein sequence ID" value="MBD2753476.1"/>
    <property type="molecule type" value="Genomic_DNA"/>
</dbReference>
<name>A0A927GDE5_9BACT</name>